<gene>
    <name evidence="1" type="ORF">METZ01_LOCUS232633</name>
</gene>
<dbReference type="EMBL" id="UINC01058005">
    <property type="protein sequence ID" value="SVB79779.1"/>
    <property type="molecule type" value="Genomic_DNA"/>
</dbReference>
<proteinExistence type="predicted"/>
<reference evidence="1" key="1">
    <citation type="submission" date="2018-05" db="EMBL/GenBank/DDBJ databases">
        <authorList>
            <person name="Lanie J.A."/>
            <person name="Ng W.-L."/>
            <person name="Kazmierczak K.M."/>
            <person name="Andrzejewski T.M."/>
            <person name="Davidsen T.M."/>
            <person name="Wayne K.J."/>
            <person name="Tettelin H."/>
            <person name="Glass J.I."/>
            <person name="Rusch D."/>
            <person name="Podicherti R."/>
            <person name="Tsui H.-C.T."/>
            <person name="Winkler M.E."/>
        </authorList>
    </citation>
    <scope>NUCLEOTIDE SEQUENCE</scope>
</reference>
<sequence length="55" mass="6239">MSNIEFEETIGTNHTLDSNGSKLVWYEEKATNKKPGKIIAKRLKTTMDKVTKNAK</sequence>
<dbReference type="AlphaFoldDB" id="A0A382GXT1"/>
<name>A0A382GXT1_9ZZZZ</name>
<protein>
    <submittedName>
        <fullName evidence="1">Uncharacterized protein</fullName>
    </submittedName>
</protein>
<organism evidence="1">
    <name type="scientific">marine metagenome</name>
    <dbReference type="NCBI Taxonomy" id="408172"/>
    <lineage>
        <taxon>unclassified sequences</taxon>
        <taxon>metagenomes</taxon>
        <taxon>ecological metagenomes</taxon>
    </lineage>
</organism>
<accession>A0A382GXT1</accession>
<evidence type="ECO:0000313" key="1">
    <source>
        <dbReference type="EMBL" id="SVB79779.1"/>
    </source>
</evidence>